<organism evidence="2">
    <name type="scientific">Albugo laibachii Nc14</name>
    <dbReference type="NCBI Taxonomy" id="890382"/>
    <lineage>
        <taxon>Eukaryota</taxon>
        <taxon>Sar</taxon>
        <taxon>Stramenopiles</taxon>
        <taxon>Oomycota</taxon>
        <taxon>Peronosporomycetes</taxon>
        <taxon>Albuginales</taxon>
        <taxon>Albuginaceae</taxon>
        <taxon>Albugo</taxon>
    </lineage>
</organism>
<sequence length="111" mass="12859">MGLANPLRPAHEHATHRVYDIKSGLYCAYVAQCLPCEPIEKSEVYCIDTGHRRELLCPRENDMKSVYTRYQACLPQKQFRSLFKVVYFQITLVAIFLVASFALRKMKGKMI</sequence>
<keyword evidence="1" id="KW-0812">Transmembrane</keyword>
<dbReference type="EMBL" id="FR824047">
    <property type="protein sequence ID" value="CCA14143.1"/>
    <property type="molecule type" value="Genomic_DNA"/>
</dbReference>
<keyword evidence="1" id="KW-1133">Transmembrane helix</keyword>
<gene>
    <name evidence="2" type="primary">AlNc14C2G254</name>
    <name evidence="2" type="ORF">ALNC14_002860</name>
</gene>
<reference evidence="2" key="1">
    <citation type="journal article" date="2011" name="PLoS Biol.">
        <title>Gene gain and loss during evolution of obligate parasitism in the white rust pathogen of Arabidopsis thaliana.</title>
        <authorList>
            <person name="Kemen E."/>
            <person name="Gardiner A."/>
            <person name="Schultz-Larsen T."/>
            <person name="Kemen A.C."/>
            <person name="Balmuth A.L."/>
            <person name="Robert-Seilaniantz A."/>
            <person name="Bailey K."/>
            <person name="Holub E."/>
            <person name="Studholme D.J."/>
            <person name="Maclean D."/>
            <person name="Jones J.D."/>
        </authorList>
    </citation>
    <scope>NUCLEOTIDE SEQUENCE</scope>
</reference>
<accession>F0VZB3</accession>
<evidence type="ECO:0000256" key="1">
    <source>
        <dbReference type="SAM" id="Phobius"/>
    </source>
</evidence>
<evidence type="ECO:0000313" key="2">
    <source>
        <dbReference type="EMBL" id="CCA14143.1"/>
    </source>
</evidence>
<feature type="transmembrane region" description="Helical" evidence="1">
    <location>
        <begin position="85"/>
        <end position="103"/>
    </location>
</feature>
<reference evidence="2" key="2">
    <citation type="submission" date="2011-02" db="EMBL/GenBank/DDBJ databases">
        <authorList>
            <person name="MacLean D."/>
        </authorList>
    </citation>
    <scope>NUCLEOTIDE SEQUENCE</scope>
</reference>
<keyword evidence="1" id="KW-0472">Membrane</keyword>
<dbReference type="HOGENOM" id="CLU_2163106_0_0_1"/>
<dbReference type="AlphaFoldDB" id="F0VZB3"/>
<name>F0VZB3_9STRA</name>
<protein>
    <submittedName>
        <fullName evidence="2">AlNc14C2G254 protein</fullName>
    </submittedName>
</protein>
<proteinExistence type="predicted"/>